<keyword evidence="3" id="KW-0808">Transferase</keyword>
<evidence type="ECO:0000256" key="2">
    <source>
        <dbReference type="ARBA" id="ARBA00022676"/>
    </source>
</evidence>
<keyword evidence="5" id="KW-0325">Glycoprotein</keyword>
<proteinExistence type="predicted"/>
<dbReference type="InterPro" id="IPR003406">
    <property type="entry name" value="Glyco_trans_14"/>
</dbReference>
<keyword evidence="7" id="KW-1185">Reference proteome</keyword>
<dbReference type="InterPro" id="IPR044174">
    <property type="entry name" value="BC10-like"/>
</dbReference>
<protein>
    <submittedName>
        <fullName evidence="6">Uncharacterized protein</fullName>
    </submittedName>
</protein>
<keyword evidence="2" id="KW-0328">Glycosyltransferase</keyword>
<accession>A0A835N1C4</accession>
<dbReference type="GO" id="GO:0016020">
    <property type="term" value="C:membrane"/>
    <property type="evidence" value="ECO:0007669"/>
    <property type="project" value="UniProtKB-SubCell"/>
</dbReference>
<dbReference type="PANTHER" id="PTHR31042:SF3">
    <property type="entry name" value="OS08G0110400 PROTEIN"/>
    <property type="match status" value="1"/>
</dbReference>
<comment type="subcellular location">
    <subcellularLocation>
        <location evidence="1">Membrane</location>
        <topology evidence="1">Single-pass type II membrane protein</topology>
    </subcellularLocation>
</comment>
<dbReference type="EMBL" id="JADGMS010000003">
    <property type="protein sequence ID" value="KAF9684934.1"/>
    <property type="molecule type" value="Genomic_DNA"/>
</dbReference>
<name>A0A835N1C4_9ROSI</name>
<evidence type="ECO:0000313" key="7">
    <source>
        <dbReference type="Proteomes" id="UP000657918"/>
    </source>
</evidence>
<sequence>MVVMFFTRGPLPLLSLWERFFREALLYLFPCTSKVQDKGIGRLSLPWNPKQALLSFPVMNVAATSTKCFPRFSSINGGKVLNGLQSEGDLAIHIVSGTKYHAVFKKHCFEQLFCIPEEQYIPTYVNMFHGSLIENRTHFD</sequence>
<comment type="caution">
    <text evidence="6">The sequence shown here is derived from an EMBL/GenBank/DDBJ whole genome shotgun (WGS) entry which is preliminary data.</text>
</comment>
<organism evidence="6 7">
    <name type="scientific">Salix dunnii</name>
    <dbReference type="NCBI Taxonomy" id="1413687"/>
    <lineage>
        <taxon>Eukaryota</taxon>
        <taxon>Viridiplantae</taxon>
        <taxon>Streptophyta</taxon>
        <taxon>Embryophyta</taxon>
        <taxon>Tracheophyta</taxon>
        <taxon>Spermatophyta</taxon>
        <taxon>Magnoliopsida</taxon>
        <taxon>eudicotyledons</taxon>
        <taxon>Gunneridae</taxon>
        <taxon>Pentapetalae</taxon>
        <taxon>rosids</taxon>
        <taxon>fabids</taxon>
        <taxon>Malpighiales</taxon>
        <taxon>Salicaceae</taxon>
        <taxon>Saliceae</taxon>
        <taxon>Salix</taxon>
    </lineage>
</organism>
<evidence type="ECO:0000256" key="1">
    <source>
        <dbReference type="ARBA" id="ARBA00004606"/>
    </source>
</evidence>
<gene>
    <name evidence="6" type="ORF">SADUNF_Sadunf03G0002000</name>
</gene>
<dbReference type="Proteomes" id="UP000657918">
    <property type="component" value="Unassembled WGS sequence"/>
</dbReference>
<dbReference type="AlphaFoldDB" id="A0A835N1C4"/>
<dbReference type="GO" id="GO:0016757">
    <property type="term" value="F:glycosyltransferase activity"/>
    <property type="evidence" value="ECO:0007669"/>
    <property type="project" value="UniProtKB-KW"/>
</dbReference>
<evidence type="ECO:0000256" key="3">
    <source>
        <dbReference type="ARBA" id="ARBA00022679"/>
    </source>
</evidence>
<evidence type="ECO:0000256" key="4">
    <source>
        <dbReference type="ARBA" id="ARBA00023136"/>
    </source>
</evidence>
<evidence type="ECO:0000256" key="5">
    <source>
        <dbReference type="ARBA" id="ARBA00023180"/>
    </source>
</evidence>
<dbReference type="OrthoDB" id="191334at2759"/>
<keyword evidence="4" id="KW-0472">Membrane</keyword>
<dbReference type="Pfam" id="PF02485">
    <property type="entry name" value="Branch"/>
    <property type="match status" value="1"/>
</dbReference>
<evidence type="ECO:0000313" key="6">
    <source>
        <dbReference type="EMBL" id="KAF9684934.1"/>
    </source>
</evidence>
<reference evidence="6 7" key="1">
    <citation type="submission" date="2020-10" db="EMBL/GenBank/DDBJ databases">
        <title>Plant Genome Project.</title>
        <authorList>
            <person name="Zhang R.-G."/>
        </authorList>
    </citation>
    <scope>NUCLEOTIDE SEQUENCE [LARGE SCALE GENOMIC DNA]</scope>
    <source>
        <strain evidence="6">FAFU-HL-1</strain>
        <tissue evidence="6">Leaf</tissue>
    </source>
</reference>
<dbReference type="PANTHER" id="PTHR31042">
    <property type="entry name" value="CORE-2/I-BRANCHING BETA-1,6-N-ACETYLGLUCOSAMINYLTRANSFERASE FAMILY PROTEIN-RELATED"/>
    <property type="match status" value="1"/>
</dbReference>